<evidence type="ECO:0000313" key="11">
    <source>
        <dbReference type="EMBL" id="SNY25580.1"/>
    </source>
</evidence>
<feature type="active site" evidence="6 7">
    <location>
        <position position="192"/>
    </location>
</feature>
<dbReference type="Proteomes" id="UP000219573">
    <property type="component" value="Unassembled WGS sequence"/>
</dbReference>
<evidence type="ECO:0000256" key="2">
    <source>
        <dbReference type="ARBA" id="ARBA00022500"/>
    </source>
</evidence>
<feature type="domain" description="CheB-type methylesterase" evidence="10">
    <location>
        <begin position="179"/>
        <end position="368"/>
    </location>
</feature>
<dbReference type="NCBIfam" id="NF009206">
    <property type="entry name" value="PRK12555.1"/>
    <property type="match status" value="1"/>
</dbReference>
<comment type="domain">
    <text evidence="6">Contains a C-terminal catalytic domain, and an N-terminal region which modulates catalytic activity.</text>
</comment>
<dbReference type="HAMAP" id="MF_00099">
    <property type="entry name" value="CheB_chemtxs"/>
    <property type="match status" value="1"/>
</dbReference>
<evidence type="ECO:0000259" key="10">
    <source>
        <dbReference type="PROSITE" id="PS50122"/>
    </source>
</evidence>
<dbReference type="SUPFAM" id="SSF52172">
    <property type="entry name" value="CheY-like"/>
    <property type="match status" value="1"/>
</dbReference>
<dbReference type="CDD" id="cd17541">
    <property type="entry name" value="REC_CheB-like"/>
    <property type="match status" value="1"/>
</dbReference>
<dbReference type="PROSITE" id="PS50110">
    <property type="entry name" value="RESPONSE_REGULATORY"/>
    <property type="match status" value="1"/>
</dbReference>
<comment type="PTM">
    <text evidence="6">Phosphorylated by CheA. Phosphorylation of the N-terminal regulatory domain activates the methylesterase activity.</text>
</comment>
<keyword evidence="6 8" id="KW-0597">Phosphoprotein</keyword>
<comment type="subcellular location">
    <subcellularLocation>
        <location evidence="6">Cytoplasm</location>
    </subcellularLocation>
</comment>
<dbReference type="InterPro" id="IPR035909">
    <property type="entry name" value="CheB_C"/>
</dbReference>
<dbReference type="PANTHER" id="PTHR42872">
    <property type="entry name" value="PROTEIN-GLUTAMATE METHYLESTERASE/PROTEIN-GLUTAMINE GLUTAMINASE"/>
    <property type="match status" value="1"/>
</dbReference>
<dbReference type="GO" id="GO:0005737">
    <property type="term" value="C:cytoplasm"/>
    <property type="evidence" value="ECO:0007669"/>
    <property type="project" value="UniProtKB-SubCell"/>
</dbReference>
<keyword evidence="1 6" id="KW-0963">Cytoplasm</keyword>
<evidence type="ECO:0000313" key="12">
    <source>
        <dbReference type="Proteomes" id="UP000219573"/>
    </source>
</evidence>
<comment type="catalytic activity">
    <reaction evidence="5 6">
        <text>[protein]-L-glutamate 5-O-methyl ester + H2O = L-glutamyl-[protein] + methanol + H(+)</text>
        <dbReference type="Rhea" id="RHEA:23236"/>
        <dbReference type="Rhea" id="RHEA-COMP:10208"/>
        <dbReference type="Rhea" id="RHEA-COMP:10311"/>
        <dbReference type="ChEBI" id="CHEBI:15377"/>
        <dbReference type="ChEBI" id="CHEBI:15378"/>
        <dbReference type="ChEBI" id="CHEBI:17790"/>
        <dbReference type="ChEBI" id="CHEBI:29973"/>
        <dbReference type="ChEBI" id="CHEBI:82795"/>
        <dbReference type="EC" id="3.1.1.61"/>
    </reaction>
</comment>
<dbReference type="GO" id="GO:0008984">
    <property type="term" value="F:protein-glutamate methylesterase activity"/>
    <property type="evidence" value="ECO:0007669"/>
    <property type="project" value="UniProtKB-UniRule"/>
</dbReference>
<protein>
    <recommendedName>
        <fullName evidence="6">Protein-glutamate methylesterase/protein-glutamine glutaminase</fullName>
        <ecNumber evidence="6">3.1.1.61</ecNumber>
        <ecNumber evidence="6">3.5.1.44</ecNumber>
    </recommendedName>
</protein>
<dbReference type="EC" id="3.5.1.44" evidence="6"/>
<sequence length="368" mass="39908">MASQLGISRPIKVLVVDDSAFMRKVVSEMLEEADDIEVIDKARNGIDALRKIETDEPDVITLDVEMPKMDGLEFLQKLPELIGKNIPVIMLSSLTTKQSKTTIKALELGAIDFVAKPSGSISLDIDQVKQELIEKVRIAAGAKSKLAKISKTFSRTLKPVKKRVISTKKITAKPSISTRATGLTKLVVIGSSTGGPRALKEVVTLLPEDLDAAVLIVQHMPPGFTTSLAQRLDKLSDIRVKEAAEGDRLEKGLALLAPGDYHMTIENGQVKLNQNPKVHNVRPAVDVTMESIAYDYNSNTVGVILTGMGKDGAEGMKLIRDNGGKTIGQDEETCVVYGMPKVAYEIGGVEVVKPIDRIAEEIVRMVNS</sequence>
<evidence type="ECO:0000256" key="5">
    <source>
        <dbReference type="ARBA" id="ARBA00048267"/>
    </source>
</evidence>
<keyword evidence="2 6" id="KW-0145">Chemotaxis</keyword>
<comment type="function">
    <text evidence="6">Involved in chemotaxis. Part of a chemotaxis signal transduction system that modulates chemotaxis in response to various stimuli. Catalyzes the demethylation of specific methylglutamate residues introduced into the chemoreceptors (methyl-accepting chemotaxis proteins or MCP) by CheR. Also mediates the irreversible deamidation of specific glutamine residues to glutamic acid.</text>
</comment>
<dbReference type="GO" id="GO:0050568">
    <property type="term" value="F:protein-glutamine glutaminase activity"/>
    <property type="evidence" value="ECO:0007669"/>
    <property type="project" value="UniProtKB-UniRule"/>
</dbReference>
<evidence type="ECO:0000256" key="6">
    <source>
        <dbReference type="HAMAP-Rule" id="MF_00099"/>
    </source>
</evidence>
<dbReference type="NCBIfam" id="NF001965">
    <property type="entry name" value="PRK00742.1"/>
    <property type="match status" value="1"/>
</dbReference>
<dbReference type="Gene3D" id="3.40.50.2300">
    <property type="match status" value="1"/>
</dbReference>
<dbReference type="InterPro" id="IPR008248">
    <property type="entry name" value="CheB-like"/>
</dbReference>
<dbReference type="SUPFAM" id="SSF52738">
    <property type="entry name" value="Methylesterase CheB, C-terminal domain"/>
    <property type="match status" value="1"/>
</dbReference>
<feature type="active site" evidence="6 7">
    <location>
        <position position="311"/>
    </location>
</feature>
<evidence type="ECO:0000256" key="3">
    <source>
        <dbReference type="ARBA" id="ARBA00022801"/>
    </source>
</evidence>
<dbReference type="InterPro" id="IPR001789">
    <property type="entry name" value="Sig_transdc_resp-reg_receiver"/>
</dbReference>
<comment type="catalytic activity">
    <reaction evidence="6">
        <text>L-glutaminyl-[protein] + H2O = L-glutamyl-[protein] + NH4(+)</text>
        <dbReference type="Rhea" id="RHEA:16441"/>
        <dbReference type="Rhea" id="RHEA-COMP:10207"/>
        <dbReference type="Rhea" id="RHEA-COMP:10208"/>
        <dbReference type="ChEBI" id="CHEBI:15377"/>
        <dbReference type="ChEBI" id="CHEBI:28938"/>
        <dbReference type="ChEBI" id="CHEBI:29973"/>
        <dbReference type="ChEBI" id="CHEBI:30011"/>
        <dbReference type="EC" id="3.5.1.44"/>
    </reaction>
</comment>
<gene>
    <name evidence="6" type="primary">cheB</name>
    <name evidence="11" type="ORF">SAMN06265827_109116</name>
</gene>
<feature type="active site" evidence="6 7">
    <location>
        <position position="219"/>
    </location>
</feature>
<dbReference type="EMBL" id="OBDZ01000009">
    <property type="protein sequence ID" value="SNY25580.1"/>
    <property type="molecule type" value="Genomic_DNA"/>
</dbReference>
<name>A0A285GPM2_9FIRM</name>
<dbReference type="GO" id="GO:0000156">
    <property type="term" value="F:phosphorelay response regulator activity"/>
    <property type="evidence" value="ECO:0007669"/>
    <property type="project" value="InterPro"/>
</dbReference>
<dbReference type="PIRSF" id="PIRSF000876">
    <property type="entry name" value="RR_chemtxs_CheB"/>
    <property type="match status" value="1"/>
</dbReference>
<dbReference type="Pfam" id="PF01339">
    <property type="entry name" value="CheB_methylest"/>
    <property type="match status" value="1"/>
</dbReference>
<feature type="domain" description="Response regulatory" evidence="9">
    <location>
        <begin position="12"/>
        <end position="131"/>
    </location>
</feature>
<comment type="similarity">
    <text evidence="6">Belongs to the CheB family.</text>
</comment>
<evidence type="ECO:0000256" key="8">
    <source>
        <dbReference type="PROSITE-ProRule" id="PRU00169"/>
    </source>
</evidence>
<evidence type="ECO:0000256" key="7">
    <source>
        <dbReference type="PROSITE-ProRule" id="PRU00050"/>
    </source>
</evidence>
<dbReference type="Gene3D" id="3.40.50.180">
    <property type="entry name" value="Methylesterase CheB, C-terminal domain"/>
    <property type="match status" value="1"/>
</dbReference>
<dbReference type="PANTHER" id="PTHR42872:SF6">
    <property type="entry name" value="PROTEIN-GLUTAMATE METHYLESTERASE_PROTEIN-GLUTAMINE GLUTAMINASE"/>
    <property type="match status" value="1"/>
</dbReference>
<dbReference type="GO" id="GO:0006935">
    <property type="term" value="P:chemotaxis"/>
    <property type="evidence" value="ECO:0007669"/>
    <property type="project" value="UniProtKB-UniRule"/>
</dbReference>
<proteinExistence type="inferred from homology"/>
<dbReference type="InterPro" id="IPR000673">
    <property type="entry name" value="Sig_transdc_resp-reg_Me-estase"/>
</dbReference>
<keyword evidence="12" id="KW-1185">Reference proteome</keyword>
<dbReference type="EC" id="3.1.1.61" evidence="6"/>
<dbReference type="Pfam" id="PF00072">
    <property type="entry name" value="Response_reg"/>
    <property type="match status" value="1"/>
</dbReference>
<accession>A0A285GPM2</accession>
<dbReference type="STRING" id="1413210.U472_09200"/>
<comment type="function">
    <text evidence="4">May play the central regulatory role in sporulation. It may be an element of the effector pathway responsible for the activation of sporulation genes in response to nutritional stress. Spo0A may act in concert with spo0H (a sigma factor) to control the expression of some genes that are critical to the sporulation process.</text>
</comment>
<dbReference type="SMART" id="SM00448">
    <property type="entry name" value="REC"/>
    <property type="match status" value="1"/>
</dbReference>
<dbReference type="CDD" id="cd16432">
    <property type="entry name" value="CheB_Rec"/>
    <property type="match status" value="1"/>
</dbReference>
<evidence type="ECO:0000259" key="9">
    <source>
        <dbReference type="PROSITE" id="PS50110"/>
    </source>
</evidence>
<dbReference type="InterPro" id="IPR011006">
    <property type="entry name" value="CheY-like_superfamily"/>
</dbReference>
<keyword evidence="3 6" id="KW-0378">Hydrolase</keyword>
<dbReference type="PROSITE" id="PS50122">
    <property type="entry name" value="CHEB"/>
    <property type="match status" value="1"/>
</dbReference>
<dbReference type="AlphaFoldDB" id="A0A285GPM2"/>
<organism evidence="11 12">
    <name type="scientific">Orenia metallireducens</name>
    <dbReference type="NCBI Taxonomy" id="1413210"/>
    <lineage>
        <taxon>Bacteria</taxon>
        <taxon>Bacillati</taxon>
        <taxon>Bacillota</taxon>
        <taxon>Clostridia</taxon>
        <taxon>Halanaerobiales</taxon>
        <taxon>Halobacteroidaceae</taxon>
        <taxon>Orenia</taxon>
    </lineage>
</organism>
<evidence type="ECO:0000256" key="4">
    <source>
        <dbReference type="ARBA" id="ARBA00024867"/>
    </source>
</evidence>
<feature type="modified residue" description="4-aspartylphosphate" evidence="6 8">
    <location>
        <position position="63"/>
    </location>
</feature>
<reference evidence="12" key="1">
    <citation type="submission" date="2017-09" db="EMBL/GenBank/DDBJ databases">
        <authorList>
            <person name="Varghese N."/>
            <person name="Submissions S."/>
        </authorList>
    </citation>
    <scope>NUCLEOTIDE SEQUENCE [LARGE SCALE GENOMIC DNA]</scope>
    <source>
        <strain evidence="12">MSL47</strain>
    </source>
</reference>
<evidence type="ECO:0000256" key="1">
    <source>
        <dbReference type="ARBA" id="ARBA00022490"/>
    </source>
</evidence>